<protein>
    <submittedName>
        <fullName evidence="1">Uncharacterized protein</fullName>
    </submittedName>
</protein>
<reference evidence="1 2" key="1">
    <citation type="submission" date="2019-03" db="EMBL/GenBank/DDBJ databases">
        <authorList>
            <person name="Kox A.R. M."/>
        </authorList>
    </citation>
    <scope>NUCLEOTIDE SEQUENCE [LARGE SCALE GENOMIC DNA]</scope>
    <source>
        <strain evidence="1">MTUNDRAET4 annotated genome</strain>
    </source>
</reference>
<dbReference type="AlphaFoldDB" id="A0A4U8Z1D4"/>
<proteinExistence type="predicted"/>
<evidence type="ECO:0000313" key="2">
    <source>
        <dbReference type="Proteomes" id="UP000294360"/>
    </source>
</evidence>
<dbReference type="EMBL" id="LR536450">
    <property type="protein sequence ID" value="VFU09107.1"/>
    <property type="molecule type" value="Genomic_DNA"/>
</dbReference>
<organism evidence="1 2">
    <name type="scientific">Methylocella tundrae</name>
    <dbReference type="NCBI Taxonomy" id="227605"/>
    <lineage>
        <taxon>Bacteria</taxon>
        <taxon>Pseudomonadati</taxon>
        <taxon>Pseudomonadota</taxon>
        <taxon>Alphaproteobacteria</taxon>
        <taxon>Hyphomicrobiales</taxon>
        <taxon>Beijerinckiaceae</taxon>
        <taxon>Methylocella</taxon>
    </lineage>
</organism>
<gene>
    <name evidence="1" type="ORF">MTUNDRAET4_2214</name>
</gene>
<dbReference type="Proteomes" id="UP000294360">
    <property type="component" value="Chromosome"/>
</dbReference>
<accession>A0A4U8Z1D4</accession>
<dbReference type="KEGG" id="mtun:MTUNDRAET4_2214"/>
<name>A0A4U8Z1D4_METTU</name>
<evidence type="ECO:0000313" key="1">
    <source>
        <dbReference type="EMBL" id="VFU09107.1"/>
    </source>
</evidence>
<sequence length="42" mass="4971">MSDRFCEDAPYRVVTTFEVFECPTGNHYSFHVYHCKSRLAIL</sequence>